<dbReference type="Gene3D" id="3.60.10.10">
    <property type="entry name" value="Endonuclease/exonuclease/phosphatase"/>
    <property type="match status" value="1"/>
</dbReference>
<evidence type="ECO:0000256" key="4">
    <source>
        <dbReference type="ARBA" id="ARBA00022664"/>
    </source>
</evidence>
<dbReference type="GO" id="GO:0006397">
    <property type="term" value="P:mRNA processing"/>
    <property type="evidence" value="ECO:0007669"/>
    <property type="project" value="UniProtKB-KW"/>
</dbReference>
<feature type="region of interest" description="Disordered" evidence="14">
    <location>
        <begin position="100"/>
        <end position="125"/>
    </location>
</feature>
<organism evidence="17 18">
    <name type="scientific">Anopheles dirus</name>
    <dbReference type="NCBI Taxonomy" id="7168"/>
    <lineage>
        <taxon>Eukaryota</taxon>
        <taxon>Metazoa</taxon>
        <taxon>Ecdysozoa</taxon>
        <taxon>Arthropoda</taxon>
        <taxon>Hexapoda</taxon>
        <taxon>Insecta</taxon>
        <taxon>Pterygota</taxon>
        <taxon>Neoptera</taxon>
        <taxon>Endopterygota</taxon>
        <taxon>Diptera</taxon>
        <taxon>Nematocera</taxon>
        <taxon>Culicoidea</taxon>
        <taxon>Culicidae</taxon>
        <taxon>Anophelinae</taxon>
        <taxon>Anopheles</taxon>
    </lineage>
</organism>
<evidence type="ECO:0000259" key="15">
    <source>
        <dbReference type="Pfam" id="PF03372"/>
    </source>
</evidence>
<dbReference type="InterPro" id="IPR005135">
    <property type="entry name" value="Endo/exonuclease/phosphatase"/>
</dbReference>
<dbReference type="Proteomes" id="UP000075884">
    <property type="component" value="Unassembled WGS sequence"/>
</dbReference>
<evidence type="ECO:0000256" key="3">
    <source>
        <dbReference type="ARBA" id="ARBA00022553"/>
    </source>
</evidence>
<evidence type="ECO:0000259" key="16">
    <source>
        <dbReference type="Pfam" id="PF21171"/>
    </source>
</evidence>
<keyword evidence="6" id="KW-0479">Metal-binding</keyword>
<evidence type="ECO:0000256" key="5">
    <source>
        <dbReference type="ARBA" id="ARBA00022722"/>
    </source>
</evidence>
<evidence type="ECO:0000256" key="13">
    <source>
        <dbReference type="ARBA" id="ARBA00083541"/>
    </source>
</evidence>
<accession>A0A182N0M5</accession>
<name>A0A182N0M5_9DIPT</name>
<feature type="domain" description="Endonuclease/exonuclease/phosphatase" evidence="15">
    <location>
        <begin position="309"/>
        <end position="619"/>
    </location>
</feature>
<dbReference type="PANTHER" id="PTHR12121">
    <property type="entry name" value="CARBON CATABOLITE REPRESSOR PROTEIN 4"/>
    <property type="match status" value="1"/>
</dbReference>
<evidence type="ECO:0000313" key="18">
    <source>
        <dbReference type="Proteomes" id="UP000075884"/>
    </source>
</evidence>
<dbReference type="GO" id="GO:0046872">
    <property type="term" value="F:metal ion binding"/>
    <property type="evidence" value="ECO:0007669"/>
    <property type="project" value="UniProtKB-KW"/>
</dbReference>
<keyword evidence="4" id="KW-0507">mRNA processing</keyword>
<keyword evidence="3" id="KW-0597">Phosphoprotein</keyword>
<dbReference type="Pfam" id="PF03372">
    <property type="entry name" value="Exo_endo_phos"/>
    <property type="match status" value="1"/>
</dbReference>
<keyword evidence="7" id="KW-0378">Hydrolase</keyword>
<dbReference type="EnsemblMetazoa" id="ADIR001180-RA">
    <property type="protein sequence ID" value="ADIR001180-PA"/>
    <property type="gene ID" value="ADIR001180"/>
</dbReference>
<keyword evidence="9" id="KW-0460">Magnesium</keyword>
<dbReference type="AlphaFoldDB" id="A0A182N0M5"/>
<evidence type="ECO:0000313" key="17">
    <source>
        <dbReference type="EnsemblMetazoa" id="ADIR001180-PA"/>
    </source>
</evidence>
<reference evidence="18" key="1">
    <citation type="submission" date="2013-03" db="EMBL/GenBank/DDBJ databases">
        <title>The Genome Sequence of Anopheles dirus WRAIR2.</title>
        <authorList>
            <consortium name="The Broad Institute Genomics Platform"/>
            <person name="Neafsey D.E."/>
            <person name="Walton C."/>
            <person name="Walker B."/>
            <person name="Young S.K."/>
            <person name="Zeng Q."/>
            <person name="Gargeya S."/>
            <person name="Fitzgerald M."/>
            <person name="Haas B."/>
            <person name="Abouelleil A."/>
            <person name="Allen A.W."/>
            <person name="Alvarado L."/>
            <person name="Arachchi H.M."/>
            <person name="Berlin A.M."/>
            <person name="Chapman S.B."/>
            <person name="Gainer-Dewar J."/>
            <person name="Goldberg J."/>
            <person name="Griggs A."/>
            <person name="Gujja S."/>
            <person name="Hansen M."/>
            <person name="Howarth C."/>
            <person name="Imamovic A."/>
            <person name="Ireland A."/>
            <person name="Larimer J."/>
            <person name="McCowan C."/>
            <person name="Murphy C."/>
            <person name="Pearson M."/>
            <person name="Poon T.W."/>
            <person name="Priest M."/>
            <person name="Roberts A."/>
            <person name="Saif S."/>
            <person name="Shea T."/>
            <person name="Sisk P."/>
            <person name="Sykes S."/>
            <person name="Wortman J."/>
            <person name="Nusbaum C."/>
            <person name="Birren B."/>
        </authorList>
    </citation>
    <scope>NUCLEOTIDE SEQUENCE [LARGE SCALE GENOMIC DNA]</scope>
    <source>
        <strain evidence="18">WRAIR2</strain>
    </source>
</reference>
<dbReference type="FunFam" id="3.60.10.10:FF:000018">
    <property type="entry name" value="2',5'-phosphodiesterase 12"/>
    <property type="match status" value="1"/>
</dbReference>
<evidence type="ECO:0000256" key="7">
    <source>
        <dbReference type="ARBA" id="ARBA00022801"/>
    </source>
</evidence>
<dbReference type="InterPro" id="IPR036691">
    <property type="entry name" value="Endo/exonu/phosph_ase_sf"/>
</dbReference>
<evidence type="ECO:0000256" key="10">
    <source>
        <dbReference type="ARBA" id="ARBA00022946"/>
    </source>
</evidence>
<evidence type="ECO:0000256" key="11">
    <source>
        <dbReference type="ARBA" id="ARBA00023128"/>
    </source>
</evidence>
<evidence type="ECO:0000256" key="9">
    <source>
        <dbReference type="ARBA" id="ARBA00022842"/>
    </source>
</evidence>
<proteinExistence type="predicted"/>
<protein>
    <recommendedName>
        <fullName evidence="12">2',5'-phosphodiesterase 12</fullName>
    </recommendedName>
    <alternativeName>
        <fullName evidence="13">Mitochondrial deadenylase</fullName>
    </alternativeName>
</protein>
<dbReference type="GO" id="GO:0000288">
    <property type="term" value="P:nuclear-transcribed mRNA catabolic process, deadenylation-dependent decay"/>
    <property type="evidence" value="ECO:0007669"/>
    <property type="project" value="TreeGrafter"/>
</dbReference>
<dbReference type="PANTHER" id="PTHR12121:SF37">
    <property type="entry name" value="2',5'-PHOSPHODIESTERASE 12"/>
    <property type="match status" value="1"/>
</dbReference>
<keyword evidence="8" id="KW-0269">Exonuclease</keyword>
<keyword evidence="5" id="KW-0540">Nuclease</keyword>
<dbReference type="STRING" id="7168.A0A182N0M5"/>
<sequence length="630" mass="70898">MHLRSAALRIRLTSAVTVHHPAVGHFLRHGSNFAPRQRFAMRTAYFKQLPGEEQCQISFHLLLEPLKIDKVFNFNRSLTEPLDSSLERIRANVEKELQKRNKRKKVKKAAQSTEAAVEDAPTTTNQPEPVVEVAVSLGTVGSAEKLPNMTIAELLARFDGVGPADLRLTVLGTDFAVAYNSPEVYAVKLPASILADFYVSPARLELHFATRECSEYGWYRGRMPASGNAQQIAWERVGNGELAYLVQTGDVGHHLKFRCTPKDANGRAGPATEIVGPQPVQAGPGQCPFEVRHLFTQHKLKDGQFRVVSYNLLAELYSDSDYSRTVLFGYTPPYALELDYRKQLFVKELLGYRADILCLQEVDTKVFALDLVPIFRQKRLAGHYKAKRNVAEGLATFYDEDKFEHLEADGVIISEIVERYPELWDQIKHNRPLVERIADRSTALQLTLLRCRHDPRKHLLVANTHLYFSPDADHIRLLQIGFAMLYVREQYERIERDYRLSGAAAAGELALLFCGDFNSVPECGIYKLLTERFVGPGFADWASNETEAVRDVALAQPYTMASACGCPDFTNYTVGFKACIDYIFYQQGALHVNDVIPMPSEEELAMYEALPSPVFPSDHIALVANLQWAT</sequence>
<evidence type="ECO:0000256" key="12">
    <source>
        <dbReference type="ARBA" id="ARBA00072755"/>
    </source>
</evidence>
<dbReference type="VEuPathDB" id="VectorBase:ADIR001180"/>
<dbReference type="Pfam" id="PF21171">
    <property type="entry name" value="PDE12-like_N"/>
    <property type="match status" value="1"/>
</dbReference>
<evidence type="ECO:0000256" key="2">
    <source>
        <dbReference type="ARBA" id="ARBA00004305"/>
    </source>
</evidence>
<keyword evidence="18" id="KW-1185">Reference proteome</keyword>
<comment type="subcellular location">
    <subcellularLocation>
        <location evidence="2">Mitochondrion matrix</location>
    </subcellularLocation>
</comment>
<dbReference type="InterPro" id="IPR050410">
    <property type="entry name" value="CCR4/nocturin_mRNA_transcr"/>
</dbReference>
<keyword evidence="10" id="KW-0809">Transit peptide</keyword>
<reference evidence="17" key="2">
    <citation type="submission" date="2020-05" db="UniProtKB">
        <authorList>
            <consortium name="EnsemblMetazoa"/>
        </authorList>
    </citation>
    <scope>IDENTIFICATION</scope>
    <source>
        <strain evidence="17">WRAIR2</strain>
    </source>
</reference>
<dbReference type="GO" id="GO:0005759">
    <property type="term" value="C:mitochondrial matrix"/>
    <property type="evidence" value="ECO:0007669"/>
    <property type="project" value="UniProtKB-SubCell"/>
</dbReference>
<dbReference type="InterPro" id="IPR048821">
    <property type="entry name" value="PDE12-like_N"/>
</dbReference>
<feature type="domain" description="2',5'-phosphodiesterase 12-like N-terminal" evidence="16">
    <location>
        <begin position="182"/>
        <end position="279"/>
    </location>
</feature>
<dbReference type="SUPFAM" id="SSF56219">
    <property type="entry name" value="DNase I-like"/>
    <property type="match status" value="1"/>
</dbReference>
<evidence type="ECO:0000256" key="1">
    <source>
        <dbReference type="ARBA" id="ARBA00001946"/>
    </source>
</evidence>
<comment type="cofactor">
    <cofactor evidence="1">
        <name>Mg(2+)</name>
        <dbReference type="ChEBI" id="CHEBI:18420"/>
    </cofactor>
</comment>
<evidence type="ECO:0000256" key="6">
    <source>
        <dbReference type="ARBA" id="ARBA00022723"/>
    </source>
</evidence>
<dbReference type="GO" id="GO:0004535">
    <property type="term" value="F:poly(A)-specific ribonuclease activity"/>
    <property type="evidence" value="ECO:0007669"/>
    <property type="project" value="UniProtKB-ARBA"/>
</dbReference>
<evidence type="ECO:0000256" key="8">
    <source>
        <dbReference type="ARBA" id="ARBA00022839"/>
    </source>
</evidence>
<keyword evidence="11" id="KW-0496">Mitochondrion</keyword>
<evidence type="ECO:0000256" key="14">
    <source>
        <dbReference type="SAM" id="MobiDB-lite"/>
    </source>
</evidence>